<dbReference type="Proteomes" id="UP000030699">
    <property type="component" value="Unassembled WGS sequence"/>
</dbReference>
<gene>
    <name evidence="3" type="ORF">PFMALIP_03323</name>
</gene>
<accession>A0A024WNQ6</accession>
<keyword evidence="1" id="KW-0175">Coiled coil</keyword>
<organism evidence="3 4">
    <name type="scientific">Plasmodium falciparum MaliPS096_E11</name>
    <dbReference type="NCBI Taxonomy" id="1036727"/>
    <lineage>
        <taxon>Eukaryota</taxon>
        <taxon>Sar</taxon>
        <taxon>Alveolata</taxon>
        <taxon>Apicomplexa</taxon>
        <taxon>Aconoidasida</taxon>
        <taxon>Haemosporida</taxon>
        <taxon>Plasmodiidae</taxon>
        <taxon>Plasmodium</taxon>
        <taxon>Plasmodium (Laverania)</taxon>
    </lineage>
</organism>
<sequence length="612" mass="73521">MEGSKLYVSKECMPLKILRDTKANEEERVDVLDKFDDEILENEYSSRLEKELILKNKNFNRDVNLLQLNYGGNLIKNKAILSKRNVVYLSSHSSILLIDLKKKKKKRIVLSFDIDRIFYFYDKKYKEEYLIIKGMNNYIYIYRISKNKYEFVKKFFIKNLFYINSFGNNGELCFATWEINQAKMYTNFFLLRFIFEYESYMSENYPNNLKNKNDIEKEKYISTLLNHHIIYSYESDSECNFDNKYFPSELYMSELSDNGFEYNNNNNNNNNNTLRKNPKNYDNNMNNIINDDKQKNYNHSNNNIDMNNDYIHVLAKLKIKPILKIKYIYFSMIDLNKKLNKLVLSNNNIIIIYDLERRSYNIISFRNYISSIKISDDNFLAVGFINGYIHVILFEELLSNNENNKNKQYEKIFNSMKPFHMYPGTDSLKTVFPYIGAYEVDYMSDNNNKNNTNNEDNKYNTYNDYNNKNNTYNDYNNKNNTYNDCNNKYNTYNDCNNKYNTYNDLSNLSYKGEPKELVLEKYNVSDYSYFTNLLKEEENKDKRELIDNIEDEKNLIIKNNEEENNYFIKPYFEEPLKNEILDRVERMNLILNMIDESIDDLPDSIMNEVIQK</sequence>
<dbReference type="InterPro" id="IPR036322">
    <property type="entry name" value="WD40_repeat_dom_sf"/>
</dbReference>
<evidence type="ECO:0000256" key="2">
    <source>
        <dbReference type="SAM" id="MobiDB-lite"/>
    </source>
</evidence>
<feature type="coiled-coil region" evidence="1">
    <location>
        <begin position="532"/>
        <end position="562"/>
    </location>
</feature>
<protein>
    <submittedName>
        <fullName evidence="3">Uncharacterized protein</fullName>
    </submittedName>
</protein>
<evidence type="ECO:0000313" key="3">
    <source>
        <dbReference type="EMBL" id="ETW48608.1"/>
    </source>
</evidence>
<dbReference type="AlphaFoldDB" id="A0A024WNQ6"/>
<feature type="region of interest" description="Disordered" evidence="2">
    <location>
        <begin position="263"/>
        <end position="282"/>
    </location>
</feature>
<evidence type="ECO:0000313" key="4">
    <source>
        <dbReference type="Proteomes" id="UP000030699"/>
    </source>
</evidence>
<proteinExistence type="predicted"/>
<name>A0A024WNQ6_PLAFA</name>
<dbReference type="EMBL" id="KI925568">
    <property type="protein sequence ID" value="ETW48608.1"/>
    <property type="molecule type" value="Genomic_DNA"/>
</dbReference>
<feature type="compositionally biased region" description="Low complexity" evidence="2">
    <location>
        <begin position="263"/>
        <end position="272"/>
    </location>
</feature>
<dbReference type="SUPFAM" id="SSF50978">
    <property type="entry name" value="WD40 repeat-like"/>
    <property type="match status" value="1"/>
</dbReference>
<reference evidence="3 4" key="2">
    <citation type="submission" date="2013-02" db="EMBL/GenBank/DDBJ databases">
        <title>The Genome Sequence of Plasmodium falciparum MaliPS096_E11.</title>
        <authorList>
            <consortium name="The Broad Institute Genome Sequencing Platform"/>
            <consortium name="The Broad Institute Genome Sequencing Center for Infectious Disease"/>
            <person name="Neafsey D."/>
            <person name="Cheeseman I."/>
            <person name="Volkman S."/>
            <person name="Adams J."/>
            <person name="Walker B."/>
            <person name="Young S.K."/>
            <person name="Zeng Q."/>
            <person name="Gargeya S."/>
            <person name="Fitzgerald M."/>
            <person name="Haas B."/>
            <person name="Abouelleil A."/>
            <person name="Alvarado L."/>
            <person name="Arachchi H.M."/>
            <person name="Berlin A.M."/>
            <person name="Chapman S.B."/>
            <person name="Dewar J."/>
            <person name="Goldberg J."/>
            <person name="Griggs A."/>
            <person name="Gujja S."/>
            <person name="Hansen M."/>
            <person name="Howarth C."/>
            <person name="Imamovic A."/>
            <person name="Larimer J."/>
            <person name="McCowan C."/>
            <person name="Murphy C."/>
            <person name="Neiman D."/>
            <person name="Pearson M."/>
            <person name="Priest M."/>
            <person name="Roberts A."/>
            <person name="Saif S."/>
            <person name="Shea T."/>
            <person name="Sisk P."/>
            <person name="Sykes S."/>
            <person name="Wortman J."/>
            <person name="Nusbaum C."/>
            <person name="Birren B."/>
        </authorList>
    </citation>
    <scope>NUCLEOTIDE SEQUENCE [LARGE SCALE GENOMIC DNA]</scope>
    <source>
        <strain evidence="3 4">MaliPS096_E11</strain>
    </source>
</reference>
<reference evidence="3 4" key="1">
    <citation type="submission" date="2013-02" db="EMBL/GenBank/DDBJ databases">
        <title>The Genome Annotation of Plasmodium falciparum MaliPS096_E11.</title>
        <authorList>
            <consortium name="The Broad Institute Genome Sequencing Platform"/>
            <consortium name="The Broad Institute Genome Sequencing Center for Infectious Disease"/>
            <person name="Neafsey D."/>
            <person name="Hoffman S."/>
            <person name="Volkman S."/>
            <person name="Rosenthal P."/>
            <person name="Walker B."/>
            <person name="Young S.K."/>
            <person name="Zeng Q."/>
            <person name="Gargeya S."/>
            <person name="Fitzgerald M."/>
            <person name="Haas B."/>
            <person name="Abouelleil A."/>
            <person name="Allen A.W."/>
            <person name="Alvarado L."/>
            <person name="Arachchi H.M."/>
            <person name="Berlin A.M."/>
            <person name="Chapman S.B."/>
            <person name="Gainer-Dewar J."/>
            <person name="Goldberg J."/>
            <person name="Griggs A."/>
            <person name="Gujja S."/>
            <person name="Hansen M."/>
            <person name="Howarth C."/>
            <person name="Imamovic A."/>
            <person name="Ireland A."/>
            <person name="Larimer J."/>
            <person name="McCowan C."/>
            <person name="Murphy C."/>
            <person name="Pearson M."/>
            <person name="Poon T.W."/>
            <person name="Priest M."/>
            <person name="Roberts A."/>
            <person name="Saif S."/>
            <person name="Shea T."/>
            <person name="Sisk P."/>
            <person name="Sykes S."/>
            <person name="Wortman J."/>
            <person name="Nusbaum C."/>
            <person name="Birren B."/>
        </authorList>
    </citation>
    <scope>NUCLEOTIDE SEQUENCE [LARGE SCALE GENOMIC DNA]</scope>
    <source>
        <strain evidence="3 4">MaliPS096_E11</strain>
    </source>
</reference>
<evidence type="ECO:0000256" key="1">
    <source>
        <dbReference type="SAM" id="Coils"/>
    </source>
</evidence>